<organism evidence="2 3">
    <name type="scientific">Pseudazoarcus pumilus</name>
    <dbReference type="NCBI Taxonomy" id="2067960"/>
    <lineage>
        <taxon>Bacteria</taxon>
        <taxon>Pseudomonadati</taxon>
        <taxon>Pseudomonadota</taxon>
        <taxon>Betaproteobacteria</taxon>
        <taxon>Rhodocyclales</taxon>
        <taxon>Zoogloeaceae</taxon>
        <taxon>Pseudazoarcus</taxon>
    </lineage>
</organism>
<dbReference type="Pfam" id="PF03091">
    <property type="entry name" value="CutA1"/>
    <property type="match status" value="1"/>
</dbReference>
<dbReference type="InterPro" id="IPR015867">
    <property type="entry name" value="N-reg_PII/ATP_PRibTrfase_C"/>
</dbReference>
<protein>
    <submittedName>
        <fullName evidence="2">Divalent-cation tolerance protein CutA</fullName>
    </submittedName>
</protein>
<dbReference type="Proteomes" id="UP000242205">
    <property type="component" value="Chromosome"/>
</dbReference>
<dbReference type="RefSeq" id="WP_102245630.1">
    <property type="nucleotide sequence ID" value="NZ_CP025682.1"/>
</dbReference>
<evidence type="ECO:0000313" key="2">
    <source>
        <dbReference type="EMBL" id="AUN93556.1"/>
    </source>
</evidence>
<sequence>MNETLVVLTNVPDADTAATIARRLVEARLAACVNVLAPCRSVYRWQGAIEDDAEVPLLIKSTRARYAELERALVALHPAEVPEILALPVAAGLPDYLAWAAAETAPDAD</sequence>
<dbReference type="InterPro" id="IPR004323">
    <property type="entry name" value="Ion_tolerance_CutA"/>
</dbReference>
<gene>
    <name evidence="2" type="ORF">C0099_00555</name>
</gene>
<dbReference type="AlphaFoldDB" id="A0A2I6S2R6"/>
<dbReference type="OrthoDB" id="37622at2"/>
<dbReference type="PANTHER" id="PTHR23419">
    <property type="entry name" value="DIVALENT CATION TOLERANCE CUTA-RELATED"/>
    <property type="match status" value="1"/>
</dbReference>
<evidence type="ECO:0000256" key="1">
    <source>
        <dbReference type="ARBA" id="ARBA00010169"/>
    </source>
</evidence>
<dbReference type="KEGG" id="atw:C0099_00555"/>
<reference evidence="2 3" key="1">
    <citation type="submission" date="2018-01" db="EMBL/GenBank/DDBJ databases">
        <authorList>
            <person name="Fu G.-Y."/>
        </authorList>
    </citation>
    <scope>NUCLEOTIDE SEQUENCE [LARGE SCALE GENOMIC DNA]</scope>
    <source>
        <strain evidence="2 3">SY39</strain>
    </source>
</reference>
<dbReference type="InterPro" id="IPR011322">
    <property type="entry name" value="N-reg_PII-like_a/b"/>
</dbReference>
<comment type="similarity">
    <text evidence="1">Belongs to the CutA family.</text>
</comment>
<accession>A0A2I6S2R6</accession>
<keyword evidence="3" id="KW-1185">Reference proteome</keyword>
<proteinExistence type="inferred from homology"/>
<name>A0A2I6S2R6_9RHOO</name>
<dbReference type="EMBL" id="CP025682">
    <property type="protein sequence ID" value="AUN93556.1"/>
    <property type="molecule type" value="Genomic_DNA"/>
</dbReference>
<dbReference type="SUPFAM" id="SSF54913">
    <property type="entry name" value="GlnB-like"/>
    <property type="match status" value="1"/>
</dbReference>
<dbReference type="PANTHER" id="PTHR23419:SF8">
    <property type="entry name" value="FI09726P"/>
    <property type="match status" value="1"/>
</dbReference>
<evidence type="ECO:0000313" key="3">
    <source>
        <dbReference type="Proteomes" id="UP000242205"/>
    </source>
</evidence>
<dbReference type="GO" id="GO:0010038">
    <property type="term" value="P:response to metal ion"/>
    <property type="evidence" value="ECO:0007669"/>
    <property type="project" value="InterPro"/>
</dbReference>
<dbReference type="Gene3D" id="3.30.70.120">
    <property type="match status" value="1"/>
</dbReference>
<dbReference type="GO" id="GO:0005507">
    <property type="term" value="F:copper ion binding"/>
    <property type="evidence" value="ECO:0007669"/>
    <property type="project" value="TreeGrafter"/>
</dbReference>